<proteinExistence type="predicted"/>
<dbReference type="AlphaFoldDB" id="A0A450ZEN9"/>
<accession>A0A450ZEN9</accession>
<dbReference type="EMBL" id="CAADFS010000159">
    <property type="protein sequence ID" value="VFK52230.1"/>
    <property type="molecule type" value="Genomic_DNA"/>
</dbReference>
<organism evidence="1">
    <name type="scientific">Candidatus Kentrum sp. TC</name>
    <dbReference type="NCBI Taxonomy" id="2126339"/>
    <lineage>
        <taxon>Bacteria</taxon>
        <taxon>Pseudomonadati</taxon>
        <taxon>Pseudomonadota</taxon>
        <taxon>Gammaproteobacteria</taxon>
        <taxon>Candidatus Kentrum</taxon>
    </lineage>
</organism>
<protein>
    <submittedName>
        <fullName evidence="1">Uncharacterized protein</fullName>
    </submittedName>
</protein>
<gene>
    <name evidence="1" type="ORF">BECKTC1821D_GA0114238_115910</name>
</gene>
<sequence length="101" mass="11069">MKSYLIILSIFLVALFGAVSPISYGYSETEIIIAEDGITCTFNDCNLGKGNKSCTLTDSNGGVLTIEGLSRPCRSFIGKTIVWKARSRTLKAKIVRSEKTW</sequence>
<evidence type="ECO:0000313" key="1">
    <source>
        <dbReference type="EMBL" id="VFK52230.1"/>
    </source>
</evidence>
<name>A0A450ZEN9_9GAMM</name>
<reference evidence="1" key="1">
    <citation type="submission" date="2019-02" db="EMBL/GenBank/DDBJ databases">
        <authorList>
            <person name="Gruber-Vodicka R. H."/>
            <person name="Seah K. B. B."/>
        </authorList>
    </citation>
    <scope>NUCLEOTIDE SEQUENCE</scope>
    <source>
        <strain evidence="1">BECK_BZ123</strain>
    </source>
</reference>